<dbReference type="VEuPathDB" id="VectorBase:CSON006427"/>
<dbReference type="InterPro" id="IPR016527">
    <property type="entry name" value="ORC4"/>
</dbReference>
<evidence type="ECO:0000256" key="7">
    <source>
        <dbReference type="ARBA" id="ARBA00023125"/>
    </source>
</evidence>
<protein>
    <recommendedName>
        <fullName evidence="3 10">Origin recognition complex subunit 4</fullName>
    </recommendedName>
</protein>
<dbReference type="FunFam" id="3.40.50.300:FF:000649">
    <property type="entry name" value="Origin recognition complex subunit 4"/>
    <property type="match status" value="1"/>
</dbReference>
<dbReference type="GO" id="GO:0006270">
    <property type="term" value="P:DNA replication initiation"/>
    <property type="evidence" value="ECO:0007669"/>
    <property type="project" value="TreeGrafter"/>
</dbReference>
<dbReference type="InterPro" id="IPR032705">
    <property type="entry name" value="ORC4_C"/>
</dbReference>
<dbReference type="AlphaFoldDB" id="A0A336MTH8"/>
<keyword evidence="7 10" id="KW-0238">DNA-binding</keyword>
<dbReference type="GO" id="GO:0003688">
    <property type="term" value="F:DNA replication origin binding"/>
    <property type="evidence" value="ECO:0007669"/>
    <property type="project" value="TreeGrafter"/>
</dbReference>
<evidence type="ECO:0000256" key="6">
    <source>
        <dbReference type="ARBA" id="ARBA00022840"/>
    </source>
</evidence>
<evidence type="ECO:0000256" key="5">
    <source>
        <dbReference type="ARBA" id="ARBA00022741"/>
    </source>
</evidence>
<dbReference type="OMA" id="AFTFQRN"/>
<evidence type="ECO:0000256" key="10">
    <source>
        <dbReference type="PIRNR" id="PIRNR007858"/>
    </source>
</evidence>
<dbReference type="PANTHER" id="PTHR12087:SF0">
    <property type="entry name" value="ORIGIN RECOGNITION COMPLEX SUBUNIT 4"/>
    <property type="match status" value="1"/>
</dbReference>
<dbReference type="InterPro" id="IPR003593">
    <property type="entry name" value="AAA+_ATPase"/>
</dbReference>
<sequence>MKYDENLLNLAKESLKYRMRCGVNNIFEEYESEIENVRSLLLRSSQVGESNSLIIVGPRGCGKTTIIQKILLELLSDETFNQNSLIVSLNGLIHTDDRIALKSITTQLDLDNATQGKSFGSFAENLAFLLDCLKAGDNRKSKSIVFILDDFDLFCGHHNQTLLYNLFDVAQSAQAPICVVGLTYRLDVIELLEKRVKSRFSHRQVFFHPKSDPMIWIDKLKCFLKFPSDEANVVKIPKIRNKMLTFVRNQYNPDRYSIPTKFQADWNQQVDKLFKDKGVLASLETIFCLDTTVTSLKNLAWDLISLTITENNPDWNPSFVTKTLESSIDDDKVQILCGLSVLELCLVIAMKHQTEIYDNDPFNFEMIFNRFQKFANASTTMQGMVERNLVLKAFEHIKALELIVPVSNLATARQQKMFQMHRFLLMPSQVKNAVNKYQNLPVDVSQWAMSSIA</sequence>
<dbReference type="GO" id="GO:0005664">
    <property type="term" value="C:nuclear origin of replication recognition complex"/>
    <property type="evidence" value="ECO:0007669"/>
    <property type="project" value="TreeGrafter"/>
</dbReference>
<dbReference type="SMART" id="SM00382">
    <property type="entry name" value="AAA"/>
    <property type="match status" value="1"/>
</dbReference>
<proteinExistence type="inferred from homology"/>
<dbReference type="GO" id="GO:0005524">
    <property type="term" value="F:ATP binding"/>
    <property type="evidence" value="ECO:0007669"/>
    <property type="project" value="UniProtKB-KW"/>
</dbReference>
<reference evidence="12" key="1">
    <citation type="submission" date="2018-07" db="EMBL/GenBank/DDBJ databases">
        <authorList>
            <person name="Quirk P.G."/>
            <person name="Krulwich T.A."/>
        </authorList>
    </citation>
    <scope>NUCLEOTIDE SEQUENCE</scope>
</reference>
<dbReference type="CDD" id="cd00009">
    <property type="entry name" value="AAA"/>
    <property type="match status" value="1"/>
</dbReference>
<dbReference type="SUPFAM" id="SSF52540">
    <property type="entry name" value="P-loop containing nucleoside triphosphate hydrolases"/>
    <property type="match status" value="1"/>
</dbReference>
<comment type="function">
    <text evidence="10">Component of the origin recognition complex (ORC) that binds origins of replication.</text>
</comment>
<evidence type="ECO:0000256" key="4">
    <source>
        <dbReference type="ARBA" id="ARBA00022705"/>
    </source>
</evidence>
<dbReference type="PANTHER" id="PTHR12087">
    <property type="entry name" value="ORIGIN RECOGNITION COMPLEX SUBUNIT 4"/>
    <property type="match status" value="1"/>
</dbReference>
<organism evidence="12">
    <name type="scientific">Culicoides sonorensis</name>
    <name type="common">Biting midge</name>
    <dbReference type="NCBI Taxonomy" id="179676"/>
    <lineage>
        <taxon>Eukaryota</taxon>
        <taxon>Metazoa</taxon>
        <taxon>Ecdysozoa</taxon>
        <taxon>Arthropoda</taxon>
        <taxon>Hexapoda</taxon>
        <taxon>Insecta</taxon>
        <taxon>Pterygota</taxon>
        <taxon>Neoptera</taxon>
        <taxon>Endopterygota</taxon>
        <taxon>Diptera</taxon>
        <taxon>Nematocera</taxon>
        <taxon>Chironomoidea</taxon>
        <taxon>Ceratopogonidae</taxon>
        <taxon>Ceratopogoninae</taxon>
        <taxon>Culicoides</taxon>
        <taxon>Monoculicoides</taxon>
    </lineage>
</organism>
<dbReference type="InterPro" id="IPR003959">
    <property type="entry name" value="ATPase_AAA_core"/>
</dbReference>
<evidence type="ECO:0000256" key="1">
    <source>
        <dbReference type="ARBA" id="ARBA00004123"/>
    </source>
</evidence>
<keyword evidence="6" id="KW-0067">ATP-binding</keyword>
<feature type="domain" description="AAA+ ATPase" evidence="11">
    <location>
        <begin position="49"/>
        <end position="210"/>
    </location>
</feature>
<dbReference type="Pfam" id="PF00004">
    <property type="entry name" value="AAA"/>
    <property type="match status" value="1"/>
</dbReference>
<dbReference type="InterPro" id="IPR027417">
    <property type="entry name" value="P-loop_NTPase"/>
</dbReference>
<evidence type="ECO:0000313" key="12">
    <source>
        <dbReference type="EMBL" id="SSX33410.1"/>
    </source>
</evidence>
<evidence type="ECO:0000256" key="3">
    <source>
        <dbReference type="ARBA" id="ARBA00019083"/>
    </source>
</evidence>
<keyword evidence="5" id="KW-0547">Nucleotide-binding</keyword>
<evidence type="ECO:0000256" key="8">
    <source>
        <dbReference type="ARBA" id="ARBA00023242"/>
    </source>
</evidence>
<name>A0A336MTH8_CULSO</name>
<comment type="similarity">
    <text evidence="2 10">Belongs to the ORC4 family.</text>
</comment>
<keyword evidence="4 10" id="KW-0235">DNA replication</keyword>
<gene>
    <name evidence="12" type="primary">CSON006427</name>
</gene>
<comment type="subunit">
    <text evidence="9">Component of ORC, a complex composed of at least 6 subunits: ORC1, ORC2, ORC3, ORC4, ORC5 and ORC6. ORC is regulated in a cell-cycle dependent manner. It is sequentially assembled at the exit from anaphase of mitosis and disassembled as cells enter S phase. Interacts with DBF4. Interacts with POLQ.</text>
</comment>
<dbReference type="Gene3D" id="3.40.50.300">
    <property type="entry name" value="P-loop containing nucleotide triphosphate hydrolases"/>
    <property type="match status" value="1"/>
</dbReference>
<comment type="subcellular location">
    <subcellularLocation>
        <location evidence="1 10">Nucleus</location>
    </subcellularLocation>
</comment>
<dbReference type="Pfam" id="PF14629">
    <property type="entry name" value="ORC4_C"/>
    <property type="match status" value="1"/>
</dbReference>
<evidence type="ECO:0000256" key="2">
    <source>
        <dbReference type="ARBA" id="ARBA00005334"/>
    </source>
</evidence>
<evidence type="ECO:0000259" key="11">
    <source>
        <dbReference type="SMART" id="SM00382"/>
    </source>
</evidence>
<dbReference type="GO" id="GO:0005737">
    <property type="term" value="C:cytoplasm"/>
    <property type="evidence" value="ECO:0007669"/>
    <property type="project" value="UniProtKB-ARBA"/>
</dbReference>
<accession>A0A336MTH8</accession>
<dbReference type="EMBL" id="UFQT01002418">
    <property type="protein sequence ID" value="SSX33410.1"/>
    <property type="molecule type" value="Genomic_DNA"/>
</dbReference>
<evidence type="ECO:0000256" key="9">
    <source>
        <dbReference type="ARBA" id="ARBA00046777"/>
    </source>
</evidence>
<dbReference type="PIRSF" id="PIRSF007858">
    <property type="entry name" value="ORC4"/>
    <property type="match status" value="1"/>
</dbReference>
<dbReference type="GO" id="GO:0016887">
    <property type="term" value="F:ATP hydrolysis activity"/>
    <property type="evidence" value="ECO:0007669"/>
    <property type="project" value="InterPro"/>
</dbReference>
<keyword evidence="8 10" id="KW-0539">Nucleus</keyword>